<sequence length="157" mass="17959">MNREEIVARISGIIKSIRLDLGYSQEKMAEMLGLSKKTLVQIEKQRVSASWTVVIAICALFREHTLLQMALGGDPLETIDTTVRSGVTQRKEKTLGGKVWWTEVSVMSGYILQKNNISLHYRILDDEHYRIYSSLDELEAKNRFQELISTDKQGRSL</sequence>
<dbReference type="GO" id="GO:0003677">
    <property type="term" value="F:DNA binding"/>
    <property type="evidence" value="ECO:0007669"/>
    <property type="project" value="InterPro"/>
</dbReference>
<reference evidence="2 3" key="1">
    <citation type="submission" date="2021-01" db="EMBL/GenBank/DDBJ databases">
        <title>FDA dAtabase for Regulatory Grade micrObial Sequences (FDA-ARGOS): Supporting development and validation of Infectious Disease Dx tests.</title>
        <authorList>
            <person name="Nelson B."/>
            <person name="Plummer A."/>
            <person name="Tallon L."/>
            <person name="Sadzewicz L."/>
            <person name="Zhao X."/>
            <person name="Boylan J."/>
            <person name="Ott S."/>
            <person name="Bowen H."/>
            <person name="Vavikolanu K."/>
            <person name="Mehta A."/>
            <person name="Aluvathingal J."/>
            <person name="Nadendla S."/>
            <person name="Myers T."/>
            <person name="Yan Y."/>
            <person name="Sichtig H."/>
        </authorList>
    </citation>
    <scope>NUCLEOTIDE SEQUENCE [LARGE SCALE GENOMIC DNA]</scope>
    <source>
        <strain evidence="2 3">FDAARGOS_1161</strain>
    </source>
</reference>
<dbReference type="AlphaFoldDB" id="A0A974S235"/>
<dbReference type="Proteomes" id="UP000595254">
    <property type="component" value="Chromosome"/>
</dbReference>
<dbReference type="KEGG" id="ppsr:I6J18_10260"/>
<dbReference type="PROSITE" id="PS50943">
    <property type="entry name" value="HTH_CROC1"/>
    <property type="match status" value="1"/>
</dbReference>
<evidence type="ECO:0000313" key="3">
    <source>
        <dbReference type="Proteomes" id="UP000595254"/>
    </source>
</evidence>
<evidence type="ECO:0000259" key="1">
    <source>
        <dbReference type="PROSITE" id="PS50943"/>
    </source>
</evidence>
<feature type="domain" description="HTH cro/C1-type" evidence="1">
    <location>
        <begin position="14"/>
        <end position="67"/>
    </location>
</feature>
<dbReference type="SMART" id="SM00530">
    <property type="entry name" value="HTH_XRE"/>
    <property type="match status" value="1"/>
</dbReference>
<proteinExistence type="predicted"/>
<evidence type="ECO:0000313" key="2">
    <source>
        <dbReference type="EMBL" id="QQT02184.1"/>
    </source>
</evidence>
<name>A0A974S235_PERPY</name>
<gene>
    <name evidence="2" type="ORF">I6J18_10260</name>
</gene>
<dbReference type="SUPFAM" id="SSF47413">
    <property type="entry name" value="lambda repressor-like DNA-binding domains"/>
    <property type="match status" value="1"/>
</dbReference>
<protein>
    <submittedName>
        <fullName evidence="2">Helix-turn-helix domain-containing protein</fullName>
    </submittedName>
</protein>
<organism evidence="2 3">
    <name type="scientific">Peribacillus psychrosaccharolyticus</name>
    <name type="common">Bacillus psychrosaccharolyticus</name>
    <dbReference type="NCBI Taxonomy" id="1407"/>
    <lineage>
        <taxon>Bacteria</taxon>
        <taxon>Bacillati</taxon>
        <taxon>Bacillota</taxon>
        <taxon>Bacilli</taxon>
        <taxon>Bacillales</taxon>
        <taxon>Bacillaceae</taxon>
        <taxon>Peribacillus</taxon>
    </lineage>
</organism>
<dbReference type="CDD" id="cd00093">
    <property type="entry name" value="HTH_XRE"/>
    <property type="match status" value="1"/>
</dbReference>
<dbReference type="Gene3D" id="1.10.260.40">
    <property type="entry name" value="lambda repressor-like DNA-binding domains"/>
    <property type="match status" value="1"/>
</dbReference>
<dbReference type="Pfam" id="PF01381">
    <property type="entry name" value="HTH_3"/>
    <property type="match status" value="1"/>
</dbReference>
<dbReference type="InterPro" id="IPR010982">
    <property type="entry name" value="Lambda_DNA-bd_dom_sf"/>
</dbReference>
<dbReference type="InterPro" id="IPR001387">
    <property type="entry name" value="Cro/C1-type_HTH"/>
</dbReference>
<dbReference type="RefSeq" id="WP_040372254.1">
    <property type="nucleotide sequence ID" value="NZ_CP068053.1"/>
</dbReference>
<dbReference type="EMBL" id="CP068053">
    <property type="protein sequence ID" value="QQT02184.1"/>
    <property type="molecule type" value="Genomic_DNA"/>
</dbReference>
<keyword evidence="3" id="KW-1185">Reference proteome</keyword>
<accession>A0A974S235</accession>